<keyword evidence="3" id="KW-0804">Transcription</keyword>
<evidence type="ECO:0000256" key="2">
    <source>
        <dbReference type="ARBA" id="ARBA00023125"/>
    </source>
</evidence>
<evidence type="ECO:0000259" key="4">
    <source>
        <dbReference type="PROSITE" id="PS50956"/>
    </source>
</evidence>
<dbReference type="InterPro" id="IPR019888">
    <property type="entry name" value="Tscrpt_reg_AsnC-like"/>
</dbReference>
<keyword evidence="2" id="KW-0238">DNA-binding</keyword>
<proteinExistence type="predicted"/>
<dbReference type="RefSeq" id="WP_310768862.1">
    <property type="nucleotide sequence ID" value="NZ_CP134050.1"/>
</dbReference>
<dbReference type="Pfam" id="PF13404">
    <property type="entry name" value="HTH_AsnC-type"/>
    <property type="match status" value="1"/>
</dbReference>
<keyword evidence="6" id="KW-1185">Reference proteome</keyword>
<evidence type="ECO:0000256" key="1">
    <source>
        <dbReference type="ARBA" id="ARBA00023015"/>
    </source>
</evidence>
<accession>A0ABY9T5B1</accession>
<dbReference type="InterPro" id="IPR019887">
    <property type="entry name" value="Tscrpt_reg_AsnC/Lrp_C"/>
</dbReference>
<evidence type="ECO:0000313" key="5">
    <source>
        <dbReference type="EMBL" id="WNC15279.1"/>
    </source>
</evidence>
<sequence>MLDQTDLSILALLRENSRLQWKDIGEKVHLSGQAVGNRIRRMEEQGIIQGYTAVIDNARIGPALTAIVTMFMKTTDHQKFTRFVSARPEVAEAHRISGEGCYALFVSVPDQAALNAFLDELLPFGNYKVNLSIGKIK</sequence>
<dbReference type="SMART" id="SM00344">
    <property type="entry name" value="HTH_ASNC"/>
    <property type="match status" value="1"/>
</dbReference>
<gene>
    <name evidence="5" type="ORF">RGB73_02570</name>
</gene>
<protein>
    <submittedName>
        <fullName evidence="5">Lrp/AsnC family transcriptional regulator</fullName>
    </submittedName>
</protein>
<dbReference type="Proteomes" id="UP001256827">
    <property type="component" value="Chromosome"/>
</dbReference>
<dbReference type="PRINTS" id="PR00033">
    <property type="entry name" value="HTHASNC"/>
</dbReference>
<dbReference type="EMBL" id="CP134050">
    <property type="protein sequence ID" value="WNC15279.1"/>
    <property type="molecule type" value="Genomic_DNA"/>
</dbReference>
<dbReference type="PANTHER" id="PTHR30154">
    <property type="entry name" value="LEUCINE-RESPONSIVE REGULATORY PROTEIN"/>
    <property type="match status" value="1"/>
</dbReference>
<dbReference type="Gene3D" id="1.10.10.10">
    <property type="entry name" value="Winged helix-like DNA-binding domain superfamily/Winged helix DNA-binding domain"/>
    <property type="match status" value="1"/>
</dbReference>
<organism evidence="5 6">
    <name type="scientific">Brevibacillus brevis</name>
    <name type="common">Bacillus brevis</name>
    <dbReference type="NCBI Taxonomy" id="1393"/>
    <lineage>
        <taxon>Bacteria</taxon>
        <taxon>Bacillati</taxon>
        <taxon>Bacillota</taxon>
        <taxon>Bacilli</taxon>
        <taxon>Bacillales</taxon>
        <taxon>Paenibacillaceae</taxon>
        <taxon>Brevibacillus</taxon>
    </lineage>
</organism>
<feature type="domain" description="HTH asnC-type" evidence="4">
    <location>
        <begin position="2"/>
        <end position="63"/>
    </location>
</feature>
<dbReference type="SUPFAM" id="SSF46785">
    <property type="entry name" value="Winged helix' DNA-binding domain"/>
    <property type="match status" value="1"/>
</dbReference>
<dbReference type="SUPFAM" id="SSF54909">
    <property type="entry name" value="Dimeric alpha+beta barrel"/>
    <property type="match status" value="1"/>
</dbReference>
<dbReference type="PROSITE" id="PS50956">
    <property type="entry name" value="HTH_ASNC_2"/>
    <property type="match status" value="1"/>
</dbReference>
<dbReference type="InterPro" id="IPR036390">
    <property type="entry name" value="WH_DNA-bd_sf"/>
</dbReference>
<dbReference type="InterPro" id="IPR011008">
    <property type="entry name" value="Dimeric_a/b-barrel"/>
</dbReference>
<evidence type="ECO:0000313" key="6">
    <source>
        <dbReference type="Proteomes" id="UP001256827"/>
    </source>
</evidence>
<dbReference type="Pfam" id="PF01037">
    <property type="entry name" value="AsnC_trans_reg"/>
    <property type="match status" value="1"/>
</dbReference>
<evidence type="ECO:0000256" key="3">
    <source>
        <dbReference type="ARBA" id="ARBA00023163"/>
    </source>
</evidence>
<dbReference type="PANTHER" id="PTHR30154:SF55">
    <property type="entry name" value="HTH-TYPE TRANSCRIPTIONAL REGULATOR LRPB"/>
    <property type="match status" value="1"/>
</dbReference>
<keyword evidence="1" id="KW-0805">Transcription regulation</keyword>
<dbReference type="InterPro" id="IPR036388">
    <property type="entry name" value="WH-like_DNA-bd_sf"/>
</dbReference>
<reference evidence="5 6" key="1">
    <citation type="submission" date="2023-09" db="EMBL/GenBank/DDBJ databases">
        <title>Complete Genome and Methylome dissection of Bacillus brevis NEB573 original source of BbsI restriction endonuclease.</title>
        <authorList>
            <person name="Fomenkov A."/>
            <person name="Roberts R.D."/>
        </authorList>
    </citation>
    <scope>NUCLEOTIDE SEQUENCE [LARGE SCALE GENOMIC DNA]</scope>
    <source>
        <strain evidence="5 6">NEB573</strain>
    </source>
</reference>
<dbReference type="InterPro" id="IPR000485">
    <property type="entry name" value="AsnC-type_HTH_dom"/>
</dbReference>
<name>A0ABY9T5B1_BREBE</name>
<dbReference type="Gene3D" id="3.30.70.920">
    <property type="match status" value="1"/>
</dbReference>